<dbReference type="GO" id="GO:0005737">
    <property type="term" value="C:cytoplasm"/>
    <property type="evidence" value="ECO:0007669"/>
    <property type="project" value="InterPro"/>
</dbReference>
<dbReference type="Gene3D" id="1.20.1270.60">
    <property type="entry name" value="Arfaptin homology (AH) domain/BAR domain"/>
    <property type="match status" value="1"/>
</dbReference>
<dbReference type="Pfam" id="PF03114">
    <property type="entry name" value="BAR"/>
    <property type="match status" value="1"/>
</dbReference>
<dbReference type="InterPro" id="IPR004148">
    <property type="entry name" value="BAR_dom"/>
</dbReference>
<feature type="coiled-coil region" evidence="1">
    <location>
        <begin position="112"/>
        <end position="139"/>
    </location>
</feature>
<dbReference type="OrthoDB" id="5835493at2759"/>
<evidence type="ECO:0000313" key="3">
    <source>
        <dbReference type="EMBL" id="PIO73966.1"/>
    </source>
</evidence>
<dbReference type="AlphaFoldDB" id="A0A2G9UUX3"/>
<dbReference type="Proteomes" id="UP000230423">
    <property type="component" value="Unassembled WGS sequence"/>
</dbReference>
<dbReference type="SUPFAM" id="SSF103657">
    <property type="entry name" value="BAR/IMD domain-like"/>
    <property type="match status" value="1"/>
</dbReference>
<reference evidence="3 4" key="1">
    <citation type="submission" date="2015-09" db="EMBL/GenBank/DDBJ databases">
        <title>Draft genome of the parasitic nematode Teladorsagia circumcincta isolate WARC Sus (inbred).</title>
        <authorList>
            <person name="Mitreva M."/>
        </authorList>
    </citation>
    <scope>NUCLEOTIDE SEQUENCE [LARGE SCALE GENOMIC DNA]</scope>
    <source>
        <strain evidence="3 4">S</strain>
    </source>
</reference>
<feature type="domain" description="BAR" evidence="2">
    <location>
        <begin position="3"/>
        <end position="164"/>
    </location>
</feature>
<gene>
    <name evidence="3" type="ORF">TELCIR_04037</name>
</gene>
<organism evidence="3 4">
    <name type="scientific">Teladorsagia circumcincta</name>
    <name type="common">Brown stomach worm</name>
    <name type="synonym">Ostertagia circumcincta</name>
    <dbReference type="NCBI Taxonomy" id="45464"/>
    <lineage>
        <taxon>Eukaryota</taxon>
        <taxon>Metazoa</taxon>
        <taxon>Ecdysozoa</taxon>
        <taxon>Nematoda</taxon>
        <taxon>Chromadorea</taxon>
        <taxon>Rhabditida</taxon>
        <taxon>Rhabditina</taxon>
        <taxon>Rhabditomorpha</taxon>
        <taxon>Strongyloidea</taxon>
        <taxon>Trichostrongylidae</taxon>
        <taxon>Teladorsagia</taxon>
    </lineage>
</organism>
<accession>A0A2G9UUX3</accession>
<keyword evidence="4" id="KW-1185">Reference proteome</keyword>
<dbReference type="InterPro" id="IPR027267">
    <property type="entry name" value="AH/BAR_dom_sf"/>
</dbReference>
<dbReference type="EMBL" id="KZ345355">
    <property type="protein sequence ID" value="PIO73966.1"/>
    <property type="molecule type" value="Genomic_DNA"/>
</dbReference>
<proteinExistence type="predicted"/>
<protein>
    <recommendedName>
        <fullName evidence="2">BAR domain-containing protein</fullName>
    </recommendedName>
</protein>
<sequence length="167" mass="19654">MTPEFNNDMQRYDSYHESVLKLVDLLEAANQPDPAIRATGRVECPKDEDPMDKMKRALEAFQEFLPQDKVDKVVKICSILDHAAKCKRDYQIKKRACIRHLRRFDSLEYKTLVEHREQFNQAKANMDMAKHDVKQAKTTEQIERRAVLYQQTVEVFDEHCNKVSNIL</sequence>
<evidence type="ECO:0000256" key="1">
    <source>
        <dbReference type="SAM" id="Coils"/>
    </source>
</evidence>
<name>A0A2G9UUX3_TELCI</name>
<keyword evidence="1" id="KW-0175">Coiled coil</keyword>
<evidence type="ECO:0000259" key="2">
    <source>
        <dbReference type="Pfam" id="PF03114"/>
    </source>
</evidence>
<evidence type="ECO:0000313" key="4">
    <source>
        <dbReference type="Proteomes" id="UP000230423"/>
    </source>
</evidence>